<accession>A0A9W9YQN5</accession>
<name>A0A9W9YQN5_9CNID</name>
<dbReference type="EMBL" id="MU827306">
    <property type="protein sequence ID" value="KAJ7363226.1"/>
    <property type="molecule type" value="Genomic_DNA"/>
</dbReference>
<reference evidence="2" key="1">
    <citation type="submission" date="2023-01" db="EMBL/GenBank/DDBJ databases">
        <title>Genome assembly of the deep-sea coral Lophelia pertusa.</title>
        <authorList>
            <person name="Herrera S."/>
            <person name="Cordes E."/>
        </authorList>
    </citation>
    <scope>NUCLEOTIDE SEQUENCE</scope>
    <source>
        <strain evidence="2">USNM1676648</strain>
        <tissue evidence="2">Polyp</tissue>
    </source>
</reference>
<keyword evidence="1" id="KW-0472">Membrane</keyword>
<dbReference type="Proteomes" id="UP001163046">
    <property type="component" value="Unassembled WGS sequence"/>
</dbReference>
<evidence type="ECO:0000313" key="2">
    <source>
        <dbReference type="EMBL" id="KAJ7363226.1"/>
    </source>
</evidence>
<protein>
    <submittedName>
        <fullName evidence="2">Uncharacterized protein</fullName>
    </submittedName>
</protein>
<organism evidence="2 3">
    <name type="scientific">Desmophyllum pertusum</name>
    <dbReference type="NCBI Taxonomy" id="174260"/>
    <lineage>
        <taxon>Eukaryota</taxon>
        <taxon>Metazoa</taxon>
        <taxon>Cnidaria</taxon>
        <taxon>Anthozoa</taxon>
        <taxon>Hexacorallia</taxon>
        <taxon>Scleractinia</taxon>
        <taxon>Caryophylliina</taxon>
        <taxon>Caryophylliidae</taxon>
        <taxon>Desmophyllum</taxon>
    </lineage>
</organism>
<keyword evidence="1" id="KW-1133">Transmembrane helix</keyword>
<feature type="transmembrane region" description="Helical" evidence="1">
    <location>
        <begin position="452"/>
        <end position="475"/>
    </location>
</feature>
<dbReference type="OrthoDB" id="5989148at2759"/>
<evidence type="ECO:0000313" key="3">
    <source>
        <dbReference type="Proteomes" id="UP001163046"/>
    </source>
</evidence>
<dbReference type="PANTHER" id="PTHR32158">
    <property type="entry name" value="RING-TYPE DOMAIN-CONTAINING PROTEIN"/>
    <property type="match status" value="1"/>
</dbReference>
<dbReference type="PANTHER" id="PTHR32158:SF21">
    <property type="match status" value="1"/>
</dbReference>
<evidence type="ECO:0000256" key="1">
    <source>
        <dbReference type="SAM" id="Phobius"/>
    </source>
</evidence>
<dbReference type="AlphaFoldDB" id="A0A9W9YQN5"/>
<proteinExistence type="predicted"/>
<gene>
    <name evidence="2" type="ORF">OS493_011508</name>
</gene>
<keyword evidence="3" id="KW-1185">Reference proteome</keyword>
<sequence length="507" mass="56748">MKDNTEDNIFTMEGTMFWRNKAVLAGGGARMGNVPFKGVQLTLNRFYISNCSFAENTAEWGGGTSLIGTTIPRKCAKHTDPFVTQFYFYRCRWLKNVGNVGAAMGLYIYNKNEDQIGPEIPFRENAKLTFEANKCEDKGGALYIQAPGPPLVSFNSTGTNIYTCFFGYSNQSADYDDWDATVIFKDNKAPQGKAIYVTTLKTCWKPGESRQNNSVLRWKFVKFENLPANFSNFSGEVATDPMYIKHEKGDWQVAPGEVFNPSVQLFDEVENPVSGIIDIVIKSPKVKLVNPSSLFLASDGKLIKISLCGIRGSNFSVELKSMGSQLLRKVIPDGMLKECYAGFSFKHETCECMNINNTGERARGVSRCSPDGKTLFVKKGYWAGWSMAHFPRMSVLMDIVRNQTIQAPKSISTMRTNVCNQDRNQSSILCGQCDEHYSITIGSEKCTKDCTYWNLFILLAFAVGILLLVMGIMLINLDVFTGYLNAWLYSYQVHETLGTSLVGFERI</sequence>
<keyword evidence="1" id="KW-0812">Transmembrane</keyword>
<comment type="caution">
    <text evidence="2">The sequence shown here is derived from an EMBL/GenBank/DDBJ whole genome shotgun (WGS) entry which is preliminary data.</text>
</comment>